<dbReference type="Pfam" id="PF17930">
    <property type="entry name" value="LpxI_N"/>
    <property type="match status" value="1"/>
</dbReference>
<comment type="caution">
    <text evidence="3">The sequence shown here is derived from an EMBL/GenBank/DDBJ whole genome shotgun (WGS) entry which is preliminary data.</text>
</comment>
<evidence type="ECO:0000259" key="2">
    <source>
        <dbReference type="Pfam" id="PF17930"/>
    </source>
</evidence>
<dbReference type="EC" id="3.6.1.54" evidence="3"/>
<gene>
    <name evidence="3" type="primary">lpxI</name>
    <name evidence="3" type="ORF">NGM99_12315</name>
</gene>
<proteinExistence type="predicted"/>
<dbReference type="InterPro" id="IPR041255">
    <property type="entry name" value="LpxI_N"/>
</dbReference>
<accession>A0ABT1C8T3</accession>
<dbReference type="Gene3D" id="3.40.50.20">
    <property type="match status" value="1"/>
</dbReference>
<dbReference type="GO" id="GO:0016787">
    <property type="term" value="F:hydrolase activity"/>
    <property type="evidence" value="ECO:0007669"/>
    <property type="project" value="UniProtKB-KW"/>
</dbReference>
<dbReference type="Pfam" id="PF06230">
    <property type="entry name" value="LpxI_C"/>
    <property type="match status" value="1"/>
</dbReference>
<dbReference type="InterPro" id="IPR010415">
    <property type="entry name" value="LpxI_C"/>
</dbReference>
<evidence type="ECO:0000259" key="1">
    <source>
        <dbReference type="Pfam" id="PF06230"/>
    </source>
</evidence>
<keyword evidence="3" id="KW-0378">Hydrolase</keyword>
<organism evidence="3 4">
    <name type="scientific">Mesorhizobium liriopis</name>
    <dbReference type="NCBI Taxonomy" id="2953882"/>
    <lineage>
        <taxon>Bacteria</taxon>
        <taxon>Pseudomonadati</taxon>
        <taxon>Pseudomonadota</taxon>
        <taxon>Alphaproteobacteria</taxon>
        <taxon>Hyphomicrobiales</taxon>
        <taxon>Phyllobacteriaceae</taxon>
        <taxon>Mesorhizobium</taxon>
    </lineage>
</organism>
<dbReference type="EMBL" id="JAMXQS010000006">
    <property type="protein sequence ID" value="MCO6050566.1"/>
    <property type="molecule type" value="Genomic_DNA"/>
</dbReference>
<name>A0ABT1C8T3_9HYPH</name>
<dbReference type="Gene3D" id="3.40.140.80">
    <property type="match status" value="1"/>
</dbReference>
<dbReference type="PANTHER" id="PTHR39962">
    <property type="entry name" value="BLL4848 PROTEIN"/>
    <property type="match status" value="1"/>
</dbReference>
<dbReference type="InterPro" id="IPR053174">
    <property type="entry name" value="LpxI"/>
</dbReference>
<dbReference type="PANTHER" id="PTHR39962:SF1">
    <property type="entry name" value="LPXI FAMILY PROTEIN"/>
    <property type="match status" value="1"/>
</dbReference>
<protein>
    <submittedName>
        <fullName evidence="3">UDP-2,3-diacylglucosamine diphosphatase LpxI</fullName>
        <ecNumber evidence="3">3.6.1.54</ecNumber>
    </submittedName>
</protein>
<evidence type="ECO:0000313" key="4">
    <source>
        <dbReference type="Proteomes" id="UP001205906"/>
    </source>
</evidence>
<dbReference type="RefSeq" id="WP_252819326.1">
    <property type="nucleotide sequence ID" value="NZ_JAMXQS010000006.1"/>
</dbReference>
<sequence>MTIRASDRRIDLKPGTRFGVIAGEGRLPLDVADQLAANGTPPFIVLAGNDAQTAPRLRDFDHAELPPERIAELVSLLKKNRVSTVVLSGAITRRPNWRSFRPSMRLLGLVPTIAKALVQGDDGLLRILVRHLESQGLTVVGAHEIAPQLLAPLGAMTAIKPTKGDARDLEAALKAAKAIGALDIGQAAVAIGGRVIALEGIEGTDGLLERVAGLRGHGRLANAQRGVLVKCAKPEQELRADLPTVGPDTVFRAHQAGLAGIGVEAERSLVLDLPELQAEAERLGLFVVGLR</sequence>
<dbReference type="Proteomes" id="UP001205906">
    <property type="component" value="Unassembled WGS sequence"/>
</dbReference>
<keyword evidence="4" id="KW-1185">Reference proteome</keyword>
<reference evidence="3 4" key="1">
    <citation type="submission" date="2022-06" db="EMBL/GenBank/DDBJ databases">
        <title>Mesorhizobium sp. strain RP14 Genome sequencing and assembly.</title>
        <authorList>
            <person name="Kim I."/>
        </authorList>
    </citation>
    <scope>NUCLEOTIDE SEQUENCE [LARGE SCALE GENOMIC DNA]</scope>
    <source>
        <strain evidence="4">RP14(2022)</strain>
    </source>
</reference>
<dbReference type="InterPro" id="IPR043167">
    <property type="entry name" value="LpxI_C_sf"/>
</dbReference>
<feature type="domain" description="LpxI N-terminal" evidence="2">
    <location>
        <begin position="18"/>
        <end position="149"/>
    </location>
</feature>
<feature type="domain" description="LpxI C-terminal" evidence="1">
    <location>
        <begin position="154"/>
        <end position="288"/>
    </location>
</feature>
<evidence type="ECO:0000313" key="3">
    <source>
        <dbReference type="EMBL" id="MCO6050566.1"/>
    </source>
</evidence>